<evidence type="ECO:0000313" key="8">
    <source>
        <dbReference type="Proteomes" id="UP000430670"/>
    </source>
</evidence>
<dbReference type="Proteomes" id="UP000430670">
    <property type="component" value="Unassembled WGS sequence"/>
</dbReference>
<dbReference type="AlphaFoldDB" id="A0A6I3SGI9"/>
<gene>
    <name evidence="7" type="ORF">GJ688_02930</name>
</gene>
<dbReference type="CDD" id="cd06225">
    <property type="entry name" value="HAMP"/>
    <property type="match status" value="1"/>
</dbReference>
<dbReference type="Gene3D" id="3.30.450.20">
    <property type="entry name" value="PAS domain"/>
    <property type="match status" value="2"/>
</dbReference>
<evidence type="ECO:0000256" key="2">
    <source>
        <dbReference type="ARBA" id="ARBA00029447"/>
    </source>
</evidence>
<dbReference type="Pfam" id="PF22673">
    <property type="entry name" value="MCP-like_PDC_1"/>
    <property type="match status" value="1"/>
</dbReference>
<comment type="caution">
    <text evidence="7">The sequence shown here is derived from an EMBL/GenBank/DDBJ whole genome shotgun (WGS) entry which is preliminary data.</text>
</comment>
<proteinExistence type="inferred from homology"/>
<keyword evidence="4" id="KW-1133">Transmembrane helix</keyword>
<reference evidence="7 8" key="1">
    <citation type="submission" date="2019-11" db="EMBL/GenBank/DDBJ databases">
        <title>Whole-genome sequence of a the green, strictly anaerobic photosynthetic bacterium Heliobacillus mobilis DSM 6151.</title>
        <authorList>
            <person name="Kyndt J.A."/>
            <person name="Meyer T.E."/>
        </authorList>
    </citation>
    <scope>NUCLEOTIDE SEQUENCE [LARGE SCALE GENOMIC DNA]</scope>
    <source>
        <strain evidence="7 8">DSM 6151</strain>
    </source>
</reference>
<keyword evidence="8" id="KW-1185">Reference proteome</keyword>
<evidence type="ECO:0000313" key="7">
    <source>
        <dbReference type="EMBL" id="MTV47936.1"/>
    </source>
</evidence>
<feature type="transmembrane region" description="Helical" evidence="4">
    <location>
        <begin position="317"/>
        <end position="339"/>
    </location>
</feature>
<feature type="transmembrane region" description="Helical" evidence="4">
    <location>
        <begin position="14"/>
        <end position="38"/>
    </location>
</feature>
<dbReference type="PROSITE" id="PS50111">
    <property type="entry name" value="CHEMOTAXIS_TRANSDUC_2"/>
    <property type="match status" value="1"/>
</dbReference>
<dbReference type="PRINTS" id="PR00260">
    <property type="entry name" value="CHEMTRNSDUCR"/>
</dbReference>
<dbReference type="OrthoDB" id="9762005at2"/>
<organism evidence="7 8">
    <name type="scientific">Heliobacterium mobile</name>
    <name type="common">Heliobacillus mobilis</name>
    <dbReference type="NCBI Taxonomy" id="28064"/>
    <lineage>
        <taxon>Bacteria</taxon>
        <taxon>Bacillati</taxon>
        <taxon>Bacillota</taxon>
        <taxon>Clostridia</taxon>
        <taxon>Eubacteriales</taxon>
        <taxon>Heliobacteriaceae</taxon>
        <taxon>Heliobacterium</taxon>
    </lineage>
</organism>
<dbReference type="Pfam" id="PF00672">
    <property type="entry name" value="HAMP"/>
    <property type="match status" value="1"/>
</dbReference>
<evidence type="ECO:0000256" key="4">
    <source>
        <dbReference type="SAM" id="Phobius"/>
    </source>
</evidence>
<keyword evidence="4" id="KW-0812">Transmembrane</keyword>
<keyword evidence="4" id="KW-0472">Membrane</keyword>
<feature type="domain" description="HAMP" evidence="6">
    <location>
        <begin position="341"/>
        <end position="395"/>
    </location>
</feature>
<dbReference type="GO" id="GO:0006935">
    <property type="term" value="P:chemotaxis"/>
    <property type="evidence" value="ECO:0007669"/>
    <property type="project" value="InterPro"/>
</dbReference>
<dbReference type="PANTHER" id="PTHR32089">
    <property type="entry name" value="METHYL-ACCEPTING CHEMOTAXIS PROTEIN MCPB"/>
    <property type="match status" value="1"/>
</dbReference>
<dbReference type="GO" id="GO:0007165">
    <property type="term" value="P:signal transduction"/>
    <property type="evidence" value="ECO:0007669"/>
    <property type="project" value="UniProtKB-KW"/>
</dbReference>
<dbReference type="InterPro" id="IPR003660">
    <property type="entry name" value="HAMP_dom"/>
</dbReference>
<feature type="domain" description="Methyl-accepting transducer" evidence="5">
    <location>
        <begin position="414"/>
        <end position="650"/>
    </location>
</feature>
<dbReference type="RefSeq" id="WP_155475046.1">
    <property type="nucleotide sequence ID" value="NZ_WNKU01000002.1"/>
</dbReference>
<dbReference type="SMART" id="SM00283">
    <property type="entry name" value="MA"/>
    <property type="match status" value="1"/>
</dbReference>
<dbReference type="Gene3D" id="1.10.287.950">
    <property type="entry name" value="Methyl-accepting chemotaxis protein"/>
    <property type="match status" value="1"/>
</dbReference>
<dbReference type="InterPro" id="IPR004089">
    <property type="entry name" value="MCPsignal_dom"/>
</dbReference>
<accession>A0A6I3SGI9</accession>
<name>A0A6I3SGI9_HELMO</name>
<dbReference type="PROSITE" id="PS50885">
    <property type="entry name" value="HAMP"/>
    <property type="match status" value="1"/>
</dbReference>
<dbReference type="SUPFAM" id="SSF58104">
    <property type="entry name" value="Methyl-accepting chemotaxis protein (MCP) signaling domain"/>
    <property type="match status" value="1"/>
</dbReference>
<dbReference type="GO" id="GO:0016020">
    <property type="term" value="C:membrane"/>
    <property type="evidence" value="ECO:0007669"/>
    <property type="project" value="InterPro"/>
</dbReference>
<comment type="similarity">
    <text evidence="2">Belongs to the methyl-accepting chemotaxis (MCP) protein family.</text>
</comment>
<dbReference type="PANTHER" id="PTHR32089:SF114">
    <property type="entry name" value="METHYL-ACCEPTING CHEMOTAXIS PROTEIN MCPB"/>
    <property type="match status" value="1"/>
</dbReference>
<dbReference type="Pfam" id="PF00015">
    <property type="entry name" value="MCPsignal"/>
    <property type="match status" value="1"/>
</dbReference>
<evidence type="ECO:0000259" key="6">
    <source>
        <dbReference type="PROSITE" id="PS50885"/>
    </source>
</evidence>
<evidence type="ECO:0000259" key="5">
    <source>
        <dbReference type="PROSITE" id="PS50111"/>
    </source>
</evidence>
<dbReference type="GO" id="GO:0004888">
    <property type="term" value="F:transmembrane signaling receptor activity"/>
    <property type="evidence" value="ECO:0007669"/>
    <property type="project" value="InterPro"/>
</dbReference>
<sequence length="700" mass="75572">MVRRWVTHSLSGRVGIVALVSVVIFGSALVSILLMIAYKEGLKEATEKALIEGRYQAEKIRLEFMSSRAIASTLADSMMVSREQKIPRDVASSILIQTMKSHSQLTGVGAIFEPNAFDERDLDFAGTGGYHDQTGRFIPYATQTNNGIELVPSVGYESESFYLEPQKTKKIFITEPYVYPVNGNDVLMITLCYPLLDNGQFRGMIGLDTSLSNVQEIVSNVRPMGGYSSLITSGGLYAAHGNSVDVIGKHLTDVPEGVRVSERFGTREEFVFEDTVAGISGTALRTFIPIQLDDSERSWYLEVTIPKSQALINFYAVLRWSLIVGSICLVVMALTIVGMTRRIVKPLTLLENELYGLAESGGDLTRVFEIRGHDEIARVSDALNRFLASLRNIVSAISRDAKEVTACGEEINNTSNQAGEAGMSMAKDIGTIAEGARRQASLVAQILSIGERVVHLVDMSTQRAAESLTQAVRSAGIAREGLKNTAITIKEVSVVNDSMSNVGSAVESLGHHIVDIDKLMVTVGSIAAQTNLLALNAAIEAAHAGEHGRGFAIVAEEVRKLADESANAAKQVSSVIRLILQEADTVSSTVETSRKLYAALVDSIHAGSVLLTHITEEAQRLEENTTTIKNDLYKVADVTAEILAATREISVIAIEFANHAESAAAVAEEHAASVAEINDASENLVILGRDLLGGVNHFTY</sequence>
<evidence type="ECO:0000256" key="1">
    <source>
        <dbReference type="ARBA" id="ARBA00023224"/>
    </source>
</evidence>
<keyword evidence="1 3" id="KW-0807">Transducer</keyword>
<dbReference type="InterPro" id="IPR004090">
    <property type="entry name" value="Chemotax_Me-accpt_rcpt"/>
</dbReference>
<protein>
    <submittedName>
        <fullName evidence="7">HAMP domain-containing protein</fullName>
    </submittedName>
</protein>
<dbReference type="EMBL" id="WNKU01000002">
    <property type="protein sequence ID" value="MTV47936.1"/>
    <property type="molecule type" value="Genomic_DNA"/>
</dbReference>
<evidence type="ECO:0000256" key="3">
    <source>
        <dbReference type="PROSITE-ProRule" id="PRU00284"/>
    </source>
</evidence>
<dbReference type="CDD" id="cd12913">
    <property type="entry name" value="PDC1_MCP_like"/>
    <property type="match status" value="1"/>
</dbReference>
<dbReference type="SMART" id="SM00304">
    <property type="entry name" value="HAMP"/>
    <property type="match status" value="1"/>
</dbReference>